<dbReference type="CDD" id="cd00093">
    <property type="entry name" value="HTH_XRE"/>
    <property type="match status" value="1"/>
</dbReference>
<dbReference type="PANTHER" id="PTHR35010">
    <property type="entry name" value="BLL4672 PROTEIN-RELATED"/>
    <property type="match status" value="1"/>
</dbReference>
<dbReference type="Pfam" id="PF13560">
    <property type="entry name" value="HTH_31"/>
    <property type="match status" value="1"/>
</dbReference>
<dbReference type="GO" id="GO:0003677">
    <property type="term" value="F:DNA binding"/>
    <property type="evidence" value="ECO:0007669"/>
    <property type="project" value="InterPro"/>
</dbReference>
<keyword evidence="3" id="KW-1185">Reference proteome</keyword>
<proteinExistence type="predicted"/>
<dbReference type="EMBL" id="PNYB01000013">
    <property type="protein sequence ID" value="PMS22938.1"/>
    <property type="molecule type" value="Genomic_DNA"/>
</dbReference>
<comment type="caution">
    <text evidence="2">The sequence shown here is derived from an EMBL/GenBank/DDBJ whole genome shotgun (WGS) entry which is preliminary data.</text>
</comment>
<protein>
    <submittedName>
        <fullName evidence="2">Transcriptional regulator</fullName>
    </submittedName>
</protein>
<evidence type="ECO:0000259" key="1">
    <source>
        <dbReference type="SMART" id="SM00530"/>
    </source>
</evidence>
<dbReference type="InterPro" id="IPR001387">
    <property type="entry name" value="Cro/C1-type_HTH"/>
</dbReference>
<organism evidence="2 3">
    <name type="scientific">Trinickia soli</name>
    <dbReference type="NCBI Taxonomy" id="380675"/>
    <lineage>
        <taxon>Bacteria</taxon>
        <taxon>Pseudomonadati</taxon>
        <taxon>Pseudomonadota</taxon>
        <taxon>Betaproteobacteria</taxon>
        <taxon>Burkholderiales</taxon>
        <taxon>Burkholderiaceae</taxon>
        <taxon>Trinickia</taxon>
    </lineage>
</organism>
<dbReference type="PANTHER" id="PTHR35010:SF2">
    <property type="entry name" value="BLL4672 PROTEIN"/>
    <property type="match status" value="1"/>
</dbReference>
<dbReference type="SUPFAM" id="SSF47413">
    <property type="entry name" value="lambda repressor-like DNA-binding domains"/>
    <property type="match status" value="1"/>
</dbReference>
<gene>
    <name evidence="2" type="ORF">C0Z19_16580</name>
</gene>
<sequence>MPLEASPARALGEFVRAHRERLSPQAVGLPPGPRRRTPGLRREEVAQLCGVSPTWYTWIEQGRPVSASADALARIAVALQLSRAERAYLFELAGERDPAEPTPTSSDAPAALLATVGLVDAPAYVLDRQWNALAWNTHAAELFVGWLDGPADPMRERNLLRFTFTEPAARTLIVDWETRARRLVAEFRANSIRHLNDGPTRALIDALGAESEAFGRFWASQDVGEREGGARAFEHPRLGRVIYDQITLRPAHREDLLLVVLVRV</sequence>
<dbReference type="InterPro" id="IPR010982">
    <property type="entry name" value="Lambda_DNA-bd_dom_sf"/>
</dbReference>
<dbReference type="Pfam" id="PF17765">
    <property type="entry name" value="MLTR_LBD"/>
    <property type="match status" value="1"/>
</dbReference>
<dbReference type="Proteomes" id="UP000235347">
    <property type="component" value="Unassembled WGS sequence"/>
</dbReference>
<dbReference type="Gene3D" id="3.30.450.180">
    <property type="match status" value="1"/>
</dbReference>
<evidence type="ECO:0000313" key="3">
    <source>
        <dbReference type="Proteomes" id="UP000235347"/>
    </source>
</evidence>
<reference evidence="2 3" key="1">
    <citation type="submission" date="2018-01" db="EMBL/GenBank/DDBJ databases">
        <title>Whole genome analyses suggest that Burkholderia sensu lato contains two further novel genera in the rhizoxinica-symbiotica group Mycetohabitans gen. nov., and Trinickia gen. nov.: implications for the evolution of diazotrophy and nodulation in the Burkholderiaceae.</title>
        <authorList>
            <person name="Estrada-de los Santos P."/>
            <person name="Palmer M."/>
            <person name="Chavez-Ramirez B."/>
            <person name="Beukes C."/>
            <person name="Steenkamp E.T."/>
            <person name="Hirsch A.M."/>
            <person name="Manyaka P."/>
            <person name="Maluk M."/>
            <person name="Lafos M."/>
            <person name="Crook M."/>
            <person name="Gross E."/>
            <person name="Simon M.F."/>
            <person name="Bueno dos Reis Junior F."/>
            <person name="Poole P.S."/>
            <person name="Venter S.N."/>
            <person name="James E.K."/>
        </authorList>
    </citation>
    <scope>NUCLEOTIDE SEQUENCE [LARGE SCALE GENOMIC DNA]</scope>
    <source>
        <strain evidence="2 3">GP25-8</strain>
    </source>
</reference>
<dbReference type="Gene3D" id="1.10.260.40">
    <property type="entry name" value="lambda repressor-like DNA-binding domains"/>
    <property type="match status" value="1"/>
</dbReference>
<dbReference type="InterPro" id="IPR041413">
    <property type="entry name" value="MLTR_LBD"/>
</dbReference>
<dbReference type="AlphaFoldDB" id="A0A2N7W0K5"/>
<dbReference type="RefSeq" id="WP_102610967.1">
    <property type="nucleotide sequence ID" value="NZ_CADIKD010000009.1"/>
</dbReference>
<dbReference type="SMART" id="SM00530">
    <property type="entry name" value="HTH_XRE"/>
    <property type="match status" value="1"/>
</dbReference>
<feature type="domain" description="HTH cro/C1-type" evidence="1">
    <location>
        <begin position="14"/>
        <end position="86"/>
    </location>
</feature>
<accession>A0A2N7W0K5</accession>
<evidence type="ECO:0000313" key="2">
    <source>
        <dbReference type="EMBL" id="PMS22938.1"/>
    </source>
</evidence>
<name>A0A2N7W0K5_9BURK</name>